<evidence type="ECO:0000313" key="3">
    <source>
        <dbReference type="EMBL" id="MTG97155.1"/>
    </source>
</evidence>
<dbReference type="AlphaFoldDB" id="A0A6I3LME3"/>
<feature type="domain" description="Protein-glutamine gamma-glutamyltransferase-like C-terminal" evidence="2">
    <location>
        <begin position="200"/>
        <end position="266"/>
    </location>
</feature>
<keyword evidence="1" id="KW-0812">Transmembrane</keyword>
<dbReference type="Pfam" id="PF13559">
    <property type="entry name" value="DUF4129"/>
    <property type="match status" value="1"/>
</dbReference>
<gene>
    <name evidence="3" type="ORF">GJV76_03235</name>
</gene>
<reference evidence="3 4" key="1">
    <citation type="submission" date="2019-11" db="EMBL/GenBank/DDBJ databases">
        <title>Genome of Strain BIT-d1.</title>
        <authorList>
            <person name="Yang Y."/>
        </authorList>
    </citation>
    <scope>NUCLEOTIDE SEQUENCE [LARGE SCALE GENOMIC DNA]</scope>
    <source>
        <strain evidence="3 4">BIT-d1</strain>
    </source>
</reference>
<feature type="transmembrane region" description="Helical" evidence="1">
    <location>
        <begin position="5"/>
        <end position="23"/>
    </location>
</feature>
<name>A0A6I3LME3_9FLAO</name>
<proteinExistence type="predicted"/>
<dbReference type="Proteomes" id="UP000438760">
    <property type="component" value="Unassembled WGS sequence"/>
</dbReference>
<dbReference type="RefSeq" id="WP_155091209.1">
    <property type="nucleotide sequence ID" value="NZ_WMJX01000004.1"/>
</dbReference>
<dbReference type="EMBL" id="WMJX01000004">
    <property type="protein sequence ID" value="MTG97155.1"/>
    <property type="molecule type" value="Genomic_DNA"/>
</dbReference>
<keyword evidence="1" id="KW-0472">Membrane</keyword>
<evidence type="ECO:0000256" key="1">
    <source>
        <dbReference type="SAM" id="Phobius"/>
    </source>
</evidence>
<dbReference type="OrthoDB" id="5491447at2"/>
<sequence length="276" mass="33150">MNSKLINIYIFFSCLILTIPYGYSQQVETYLDSIAEKPYGVIGQKESKPWTYDLPLTVDTDSALTLRKFRSDYKKRYLEDKDFQYDESLVVRDNFLQKILKAINEFFDNIFGNRTITHNDVSNFVTGMRVLAILVFFLIVYYVIRAFIQKDIYWGFKRKGKDLQFKLQNAENDIENADFPTLIKEMIQRKEYRIGIRFYYLWLLQHLQEQNIIQWHVDKTNTDYLLEIKNIETKEQFQYLSYLYNHIWYGEHLITEEEFNKAKAAFDLTLKPGKNE</sequence>
<feature type="transmembrane region" description="Helical" evidence="1">
    <location>
        <begin position="130"/>
        <end position="148"/>
    </location>
</feature>
<evidence type="ECO:0000313" key="4">
    <source>
        <dbReference type="Proteomes" id="UP000438760"/>
    </source>
</evidence>
<organism evidence="3 4">
    <name type="scientific">Myroides albus</name>
    <dbReference type="NCBI Taxonomy" id="2562892"/>
    <lineage>
        <taxon>Bacteria</taxon>
        <taxon>Pseudomonadati</taxon>
        <taxon>Bacteroidota</taxon>
        <taxon>Flavobacteriia</taxon>
        <taxon>Flavobacteriales</taxon>
        <taxon>Flavobacteriaceae</taxon>
        <taxon>Myroides</taxon>
    </lineage>
</organism>
<evidence type="ECO:0000259" key="2">
    <source>
        <dbReference type="Pfam" id="PF13559"/>
    </source>
</evidence>
<keyword evidence="1" id="KW-1133">Transmembrane helix</keyword>
<accession>A0A6I3LME3</accession>
<keyword evidence="4" id="KW-1185">Reference proteome</keyword>
<comment type="caution">
    <text evidence="3">The sequence shown here is derived from an EMBL/GenBank/DDBJ whole genome shotgun (WGS) entry which is preliminary data.</text>
</comment>
<protein>
    <submittedName>
        <fullName evidence="3">DUF4129 domain-containing protein</fullName>
    </submittedName>
</protein>
<dbReference type="InterPro" id="IPR025403">
    <property type="entry name" value="TgpA-like_C"/>
</dbReference>